<dbReference type="PANTHER" id="PTHR48090:SF10">
    <property type="entry name" value="GLUCOSYL-3-PHOSPHOGLYCERATE SYNTHASE"/>
    <property type="match status" value="1"/>
</dbReference>
<dbReference type="EMBL" id="JNSL01000074">
    <property type="protein sequence ID" value="KGA16838.1"/>
    <property type="molecule type" value="Genomic_DNA"/>
</dbReference>
<accession>A0A094SF20</accession>
<keyword evidence="4 7" id="KW-0808">Transferase</keyword>
<dbReference type="PANTHER" id="PTHR48090">
    <property type="entry name" value="UNDECAPRENYL-PHOSPHATE 4-DEOXY-4-FORMAMIDO-L-ARABINOSE TRANSFERASE-RELATED"/>
    <property type="match status" value="1"/>
</dbReference>
<dbReference type="AlphaFoldDB" id="A0A094SF20"/>
<protein>
    <submittedName>
        <fullName evidence="7">Group 2 family glycosyl transferase</fullName>
    </submittedName>
</protein>
<keyword evidence="5" id="KW-0460">Magnesium</keyword>
<dbReference type="Gene3D" id="3.90.550.10">
    <property type="entry name" value="Spore Coat Polysaccharide Biosynthesis Protein SpsA, Chain A"/>
    <property type="match status" value="1"/>
</dbReference>
<evidence type="ECO:0000256" key="2">
    <source>
        <dbReference type="ARBA" id="ARBA00006739"/>
    </source>
</evidence>
<dbReference type="InterPro" id="IPR050256">
    <property type="entry name" value="Glycosyltransferase_2"/>
</dbReference>
<comment type="similarity">
    <text evidence="2">Belongs to the glycosyltransferase 2 family.</text>
</comment>
<evidence type="ECO:0000256" key="1">
    <source>
        <dbReference type="ARBA" id="ARBA00001946"/>
    </source>
</evidence>
<evidence type="ECO:0000256" key="4">
    <source>
        <dbReference type="ARBA" id="ARBA00022679"/>
    </source>
</evidence>
<comment type="cofactor">
    <cofactor evidence="1">
        <name>Mg(2+)</name>
        <dbReference type="ChEBI" id="CHEBI:18420"/>
    </cofactor>
</comment>
<keyword evidence="3" id="KW-0328">Glycosyltransferase</keyword>
<evidence type="ECO:0000256" key="3">
    <source>
        <dbReference type="ARBA" id="ARBA00022676"/>
    </source>
</evidence>
<dbReference type="InterPro" id="IPR029044">
    <property type="entry name" value="Nucleotide-diphossugar_trans"/>
</dbReference>
<evidence type="ECO:0000256" key="5">
    <source>
        <dbReference type="ARBA" id="ARBA00022842"/>
    </source>
</evidence>
<organism evidence="7">
    <name type="scientific">freshwater metagenome</name>
    <dbReference type="NCBI Taxonomy" id="449393"/>
    <lineage>
        <taxon>unclassified sequences</taxon>
        <taxon>metagenomes</taxon>
        <taxon>ecological metagenomes</taxon>
    </lineage>
</organism>
<dbReference type="InterPro" id="IPR001173">
    <property type="entry name" value="Glyco_trans_2-like"/>
</dbReference>
<feature type="domain" description="Glycosyltransferase 2-like" evidence="6">
    <location>
        <begin position="27"/>
        <end position="156"/>
    </location>
</feature>
<reference evidence="7" key="1">
    <citation type="submission" date="2014-06" db="EMBL/GenBank/DDBJ databases">
        <title>Key roles for freshwater Actinobacteria revealed by deep metagenomic sequencing.</title>
        <authorList>
            <person name="Ghai R."/>
            <person name="Mizuno C.M."/>
            <person name="Picazo A."/>
            <person name="Camacho A."/>
            <person name="Rodriguez-Valera F."/>
        </authorList>
    </citation>
    <scope>NUCLEOTIDE SEQUENCE</scope>
</reference>
<evidence type="ECO:0000259" key="6">
    <source>
        <dbReference type="Pfam" id="PF00535"/>
    </source>
</evidence>
<comment type="caution">
    <text evidence="7">The sequence shown here is derived from an EMBL/GenBank/DDBJ whole genome shotgun (WGS) entry which is preliminary data.</text>
</comment>
<dbReference type="Pfam" id="PF00535">
    <property type="entry name" value="Glycos_transf_2"/>
    <property type="match status" value="1"/>
</dbReference>
<proteinExistence type="inferred from homology"/>
<evidence type="ECO:0000313" key="7">
    <source>
        <dbReference type="EMBL" id="KGA16838.1"/>
    </source>
</evidence>
<dbReference type="GO" id="GO:0016757">
    <property type="term" value="F:glycosyltransferase activity"/>
    <property type="evidence" value="ECO:0007669"/>
    <property type="project" value="UniProtKB-KW"/>
</dbReference>
<dbReference type="SUPFAM" id="SSF53448">
    <property type="entry name" value="Nucleotide-diphospho-sugar transferases"/>
    <property type="match status" value="1"/>
</dbReference>
<dbReference type="CDD" id="cd04179">
    <property type="entry name" value="DPM_DPG-synthase_like"/>
    <property type="match status" value="1"/>
</dbReference>
<gene>
    <name evidence="7" type="ORF">GM51_11710</name>
</gene>
<sequence>MSSPRTHVASAFDLDELVGVKGATTVSVCIPARNEEATVGQIVERIHTKLIETRPLVDEIIVVDDHSTDRTAEEARSAGAKVVDASQVLVEFGRGHGKGEALWKSLYASSGDVVVWCDADVRDFSTRFISGMLGPLLTDSSVGFVKGFYERPVDGHVRGGGRVTELVARPLLTMCFPELGEIVQPLSGEYGGRREVLEQLPFVEGYGVDIAMLIDIVNRFGAQTIAQVDLGERIHRNRPLHELSPMAAQVMQAAMRRIQPGLVPDAFTLSPPDLDAHKISYAERPALVTIESYRQLHPRLAD</sequence>
<dbReference type="NCBIfam" id="NF010496">
    <property type="entry name" value="PRK13915.1"/>
    <property type="match status" value="1"/>
</dbReference>
<name>A0A094SF20_9ZZZZ</name>